<dbReference type="InterPro" id="IPR034556">
    <property type="entry name" value="tRNA_wybutosine-synthase"/>
</dbReference>
<organism evidence="2 3">
    <name type="scientific">Fraxinus pennsylvanica</name>
    <dbReference type="NCBI Taxonomy" id="56036"/>
    <lineage>
        <taxon>Eukaryota</taxon>
        <taxon>Viridiplantae</taxon>
        <taxon>Streptophyta</taxon>
        <taxon>Embryophyta</taxon>
        <taxon>Tracheophyta</taxon>
        <taxon>Spermatophyta</taxon>
        <taxon>Magnoliopsida</taxon>
        <taxon>eudicotyledons</taxon>
        <taxon>Gunneridae</taxon>
        <taxon>Pentapetalae</taxon>
        <taxon>asterids</taxon>
        <taxon>lamiids</taxon>
        <taxon>Lamiales</taxon>
        <taxon>Oleaceae</taxon>
        <taxon>Oleeae</taxon>
        <taxon>Fraxinus</taxon>
    </lineage>
</organism>
<evidence type="ECO:0000256" key="1">
    <source>
        <dbReference type="SAM" id="MobiDB-lite"/>
    </source>
</evidence>
<keyword evidence="3" id="KW-1185">Reference proteome</keyword>
<evidence type="ECO:0000313" key="2">
    <source>
        <dbReference type="EMBL" id="CAI9777831.1"/>
    </source>
</evidence>
<dbReference type="InterPro" id="IPR013785">
    <property type="entry name" value="Aldolase_TIM"/>
</dbReference>
<dbReference type="AlphaFoldDB" id="A0AAD2A0U7"/>
<dbReference type="EMBL" id="OU503050">
    <property type="protein sequence ID" value="CAI9777831.1"/>
    <property type="molecule type" value="Genomic_DNA"/>
</dbReference>
<dbReference type="PANTHER" id="PTHR13930">
    <property type="entry name" value="S-ADENOSYL-L-METHIONINE-DEPENDENT TRNA 4-DEMETHYLWYOSINE SYNTHASE"/>
    <property type="match status" value="1"/>
</dbReference>
<sequence>MRPAYGIGSESEGEGEGEVEFSEEEEEGVNVKQIEFLKSPFLMNQESLNATYSLWGIKSLVPIVGLNFVVEPSLSLEGVEVAISTHFFGIENHRFMEATPSLACANKCVFC</sequence>
<reference evidence="2" key="1">
    <citation type="submission" date="2023-05" db="EMBL/GenBank/DDBJ databases">
        <authorList>
            <person name="Huff M."/>
        </authorList>
    </citation>
    <scope>NUCLEOTIDE SEQUENCE</scope>
</reference>
<dbReference type="GO" id="GO:0051539">
    <property type="term" value="F:4 iron, 4 sulfur cluster binding"/>
    <property type="evidence" value="ECO:0007669"/>
    <property type="project" value="InterPro"/>
</dbReference>
<name>A0AAD2A0U7_9LAMI</name>
<dbReference type="Gene3D" id="3.20.20.70">
    <property type="entry name" value="Aldolase class I"/>
    <property type="match status" value="1"/>
</dbReference>
<accession>A0AAD2A0U7</accession>
<dbReference type="Proteomes" id="UP000834106">
    <property type="component" value="Chromosome 15"/>
</dbReference>
<proteinExistence type="predicted"/>
<evidence type="ECO:0000313" key="3">
    <source>
        <dbReference type="Proteomes" id="UP000834106"/>
    </source>
</evidence>
<dbReference type="GO" id="GO:0031591">
    <property type="term" value="P:wybutosine biosynthetic process"/>
    <property type="evidence" value="ECO:0007669"/>
    <property type="project" value="TreeGrafter"/>
</dbReference>
<feature type="compositionally biased region" description="Acidic residues" evidence="1">
    <location>
        <begin position="11"/>
        <end position="27"/>
    </location>
</feature>
<gene>
    <name evidence="2" type="ORF">FPE_LOCUS25261</name>
</gene>
<protein>
    <submittedName>
        <fullName evidence="2">Uncharacterized protein</fullName>
    </submittedName>
</protein>
<feature type="region of interest" description="Disordered" evidence="1">
    <location>
        <begin position="1"/>
        <end position="27"/>
    </location>
</feature>
<dbReference type="PANTHER" id="PTHR13930:SF0">
    <property type="entry name" value="S-ADENOSYL-L-METHIONINE-DEPENDENT TRNA 4-DEMETHYLWYOSINE SYNTHASE TYW1-RELATED"/>
    <property type="match status" value="1"/>
</dbReference>